<sequence>MLTANLRLSSEERQLLLDERFILTKRSILQKTEAFFGELSELFRQQVVERKMEGEAFLQWTPKIARGENYHGLPWIMMDYPRLFGKKDVCAIRCFFWWGQYCSITLHVSGIYQERFQYAIIDFLRKEKGSGWLYATGDDPWQHIIDEDHYQLCENPDRLLAEQASRSFLKIAKKIPLEKWDELDDFYTDNFVGLLSVLGH</sequence>
<dbReference type="EMBL" id="AP029612">
    <property type="protein sequence ID" value="BFG70470.1"/>
    <property type="molecule type" value="Genomic_DNA"/>
</dbReference>
<dbReference type="AlphaFoldDB" id="A0AAT9GIY7"/>
<reference evidence="1" key="1">
    <citation type="submission" date="2024-02" db="EMBL/GenBank/DDBJ databases">
        <title>Sediminibacterium planktonica sp. nov. and Sediminibacterium longus sp. nov., isolated from surface lake and river water.</title>
        <authorList>
            <person name="Watanabe K."/>
            <person name="Takemine S."/>
            <person name="Ishii Y."/>
            <person name="Ogata Y."/>
            <person name="Shindo C."/>
            <person name="Suda W."/>
        </authorList>
    </citation>
    <scope>NUCLEOTIDE SEQUENCE</scope>
    <source>
        <strain evidence="1">KACHI17</strain>
    </source>
</reference>
<dbReference type="RefSeq" id="WP_353548112.1">
    <property type="nucleotide sequence ID" value="NZ_AP029612.1"/>
</dbReference>
<organism evidence="1">
    <name type="scientific">Sediminibacterium sp. KACHI17</name>
    <dbReference type="NCBI Taxonomy" id="1751071"/>
    <lineage>
        <taxon>Bacteria</taxon>
        <taxon>Pseudomonadati</taxon>
        <taxon>Bacteroidota</taxon>
        <taxon>Chitinophagia</taxon>
        <taxon>Chitinophagales</taxon>
        <taxon>Chitinophagaceae</taxon>
        <taxon>Sediminibacterium</taxon>
    </lineage>
</organism>
<name>A0AAT9GIY7_9BACT</name>
<accession>A0AAT9GIY7</accession>
<proteinExistence type="predicted"/>
<evidence type="ECO:0008006" key="2">
    <source>
        <dbReference type="Google" id="ProtNLM"/>
    </source>
</evidence>
<gene>
    <name evidence="1" type="ORF">KACHI17_13510</name>
</gene>
<protein>
    <recommendedName>
        <fullName evidence="2">DUF3841 domain-containing protein</fullName>
    </recommendedName>
</protein>
<evidence type="ECO:0000313" key="1">
    <source>
        <dbReference type="EMBL" id="BFG70470.1"/>
    </source>
</evidence>